<comment type="subcellular location">
    <subcellularLocation>
        <location evidence="1">Nucleus</location>
    </subcellularLocation>
</comment>
<dbReference type="EMBL" id="MU089532">
    <property type="protein sequence ID" value="KAF7851573.1"/>
    <property type="molecule type" value="Genomic_DNA"/>
</dbReference>
<evidence type="ECO:0000259" key="4">
    <source>
        <dbReference type="PROSITE" id="PS50815"/>
    </source>
</evidence>
<dbReference type="Gene3D" id="3.30.900.10">
    <property type="entry name" value="HORMA domain"/>
    <property type="match status" value="1"/>
</dbReference>
<dbReference type="PROSITE" id="PS50815">
    <property type="entry name" value="HORMA"/>
    <property type="match status" value="1"/>
</dbReference>
<dbReference type="Pfam" id="PF02301">
    <property type="entry name" value="HORMA"/>
    <property type="match status" value="1"/>
</dbReference>
<dbReference type="GO" id="GO:0006974">
    <property type="term" value="P:DNA damage response"/>
    <property type="evidence" value="ECO:0007669"/>
    <property type="project" value="UniProtKB-KW"/>
</dbReference>
<dbReference type="Proteomes" id="UP000806378">
    <property type="component" value="Unassembled WGS sequence"/>
</dbReference>
<dbReference type="GO" id="GO:0005634">
    <property type="term" value="C:nucleus"/>
    <property type="evidence" value="ECO:0007669"/>
    <property type="project" value="UniProtKB-SubCell"/>
</dbReference>
<dbReference type="FunFam" id="3.30.900.10:FF:000003">
    <property type="entry name" value="Mitotic spindle assembly checkpoint protein MAD2B"/>
    <property type="match status" value="1"/>
</dbReference>
<dbReference type="PANTHER" id="PTHR11842:SF10">
    <property type="entry name" value="MITOTIC SPINDLE ASSEMBLY CHECKPOINT PROTEIN MAD2B"/>
    <property type="match status" value="1"/>
</dbReference>
<proteinExistence type="predicted"/>
<protein>
    <recommendedName>
        <fullName evidence="4">HORMA domain-containing protein</fullName>
    </recommendedName>
</protein>
<organism evidence="5 6">
    <name type="scientific">Corymbia citriodora subsp. variegata</name>
    <dbReference type="NCBI Taxonomy" id="360336"/>
    <lineage>
        <taxon>Eukaryota</taxon>
        <taxon>Viridiplantae</taxon>
        <taxon>Streptophyta</taxon>
        <taxon>Embryophyta</taxon>
        <taxon>Tracheophyta</taxon>
        <taxon>Spermatophyta</taxon>
        <taxon>Magnoliopsida</taxon>
        <taxon>eudicotyledons</taxon>
        <taxon>Gunneridae</taxon>
        <taxon>Pentapetalae</taxon>
        <taxon>rosids</taxon>
        <taxon>malvids</taxon>
        <taxon>Myrtales</taxon>
        <taxon>Myrtaceae</taxon>
        <taxon>Myrtoideae</taxon>
        <taxon>Eucalypteae</taxon>
        <taxon>Corymbia</taxon>
    </lineage>
</organism>
<feature type="domain" description="HORMA" evidence="4">
    <location>
        <begin position="11"/>
        <end position="194"/>
    </location>
</feature>
<evidence type="ECO:0000256" key="1">
    <source>
        <dbReference type="ARBA" id="ARBA00004123"/>
    </source>
</evidence>
<accession>A0A8T0CVC1</accession>
<gene>
    <name evidence="5" type="ORF">BT93_L3572</name>
</gene>
<evidence type="ECO:0000313" key="5">
    <source>
        <dbReference type="EMBL" id="KAF7851573.1"/>
    </source>
</evidence>
<dbReference type="AlphaFoldDB" id="A0A8T0CVC1"/>
<name>A0A8T0CVC1_CORYI</name>
<dbReference type="PANTHER" id="PTHR11842">
    <property type="entry name" value="MITOTIC SPINDLE ASSEMBLY CHECKPOINT PROTEIN MAD2"/>
    <property type="match status" value="1"/>
</dbReference>
<keyword evidence="6" id="KW-1185">Reference proteome</keyword>
<dbReference type="OrthoDB" id="21254at2759"/>
<comment type="caution">
    <text evidence="5">The sequence shown here is derived from an EMBL/GenBank/DDBJ whole genome shotgun (WGS) entry which is preliminary data.</text>
</comment>
<evidence type="ECO:0000256" key="2">
    <source>
        <dbReference type="ARBA" id="ARBA00022763"/>
    </source>
</evidence>
<dbReference type="InterPro" id="IPR045091">
    <property type="entry name" value="Mad2-like"/>
</dbReference>
<sequence length="210" mass="24078">MDRREHQSPQGETARILVEFLEVAITSVVYLKGLYPSGAFERRRYLNLVVHRAQHPQLRNYIHLSISGLQPFIEKGLIERVAVVFFDTEDVPLERFIFKLSVNQSCGSMVEDADLEFSLRSFLMKLSVSQTLTSTLSQDCRWEIVAYFRTLPQANMGNTAALWISTDTKQWQLPPLITPIKSMSSEPLNVQLYLEHPSSFKTMNSKVQPL</sequence>
<dbReference type="SUPFAM" id="SSF56019">
    <property type="entry name" value="The spindle assembly checkpoint protein mad2"/>
    <property type="match status" value="1"/>
</dbReference>
<reference evidence="5" key="1">
    <citation type="submission" date="2020-05" db="EMBL/GenBank/DDBJ databases">
        <title>WGS assembly of Corymbia citriodora subspecies variegata.</title>
        <authorList>
            <person name="Barry K."/>
            <person name="Hundley H."/>
            <person name="Shu S."/>
            <person name="Jenkins J."/>
            <person name="Grimwood J."/>
            <person name="Baten A."/>
        </authorList>
    </citation>
    <scope>NUCLEOTIDE SEQUENCE</scope>
    <source>
        <strain evidence="5">CV2-018</strain>
    </source>
</reference>
<keyword evidence="2" id="KW-0227">DNA damage</keyword>
<dbReference type="Gramene" id="rna-gnl|WGS:JABURB|Cocit.L3572.1">
    <property type="protein sequence ID" value="cds-KAF7851573.1"/>
    <property type="gene ID" value="gene-BT93_L3572"/>
</dbReference>
<keyword evidence="3" id="KW-0539">Nucleus</keyword>
<evidence type="ECO:0000256" key="3">
    <source>
        <dbReference type="ARBA" id="ARBA00023242"/>
    </source>
</evidence>
<evidence type="ECO:0000313" key="6">
    <source>
        <dbReference type="Proteomes" id="UP000806378"/>
    </source>
</evidence>
<dbReference type="GO" id="GO:0016035">
    <property type="term" value="C:zeta DNA polymerase complex"/>
    <property type="evidence" value="ECO:0007669"/>
    <property type="project" value="TreeGrafter"/>
</dbReference>
<dbReference type="InterPro" id="IPR003511">
    <property type="entry name" value="HORMA_dom"/>
</dbReference>
<dbReference type="InterPro" id="IPR036570">
    <property type="entry name" value="HORMA_dom_sf"/>
</dbReference>